<dbReference type="Proteomes" id="UP000824211">
    <property type="component" value="Unassembled WGS sequence"/>
</dbReference>
<feature type="region of interest" description="Disordered" evidence="1">
    <location>
        <begin position="672"/>
        <end position="729"/>
    </location>
</feature>
<dbReference type="AlphaFoldDB" id="A0A9D2MGU0"/>
<dbReference type="Pfam" id="PF13699">
    <property type="entry name" value="eCIS_core"/>
    <property type="match status" value="1"/>
</dbReference>
<dbReference type="InterPro" id="IPR036597">
    <property type="entry name" value="Fido-like_dom_sf"/>
</dbReference>
<dbReference type="PANTHER" id="PTHR48125:SF12">
    <property type="entry name" value="AT HOOK TRANSCRIPTION FACTOR FAMILY-RELATED"/>
    <property type="match status" value="1"/>
</dbReference>
<name>A0A9D2MGU0_9FIRM</name>
<feature type="region of interest" description="Disordered" evidence="1">
    <location>
        <begin position="62"/>
        <end position="102"/>
    </location>
</feature>
<dbReference type="InterPro" id="IPR025295">
    <property type="entry name" value="eCIS_core_dom"/>
</dbReference>
<gene>
    <name evidence="3" type="ORF">H9771_08610</name>
</gene>
<evidence type="ECO:0000313" key="3">
    <source>
        <dbReference type="EMBL" id="HJB59694.1"/>
    </source>
</evidence>
<evidence type="ECO:0000256" key="1">
    <source>
        <dbReference type="SAM" id="MobiDB-lite"/>
    </source>
</evidence>
<reference evidence="3" key="2">
    <citation type="submission" date="2021-04" db="EMBL/GenBank/DDBJ databases">
        <authorList>
            <person name="Gilroy R."/>
        </authorList>
    </citation>
    <scope>NUCLEOTIDE SEQUENCE</scope>
    <source>
        <strain evidence="3">ChiHjej9B8-13557</strain>
    </source>
</reference>
<organism evidence="3 4">
    <name type="scientific">Candidatus Faecalibacterium faecipullorum</name>
    <dbReference type="NCBI Taxonomy" id="2838578"/>
    <lineage>
        <taxon>Bacteria</taxon>
        <taxon>Bacillati</taxon>
        <taxon>Bacillota</taxon>
        <taxon>Clostridia</taxon>
        <taxon>Eubacteriales</taxon>
        <taxon>Oscillospiraceae</taxon>
        <taxon>Faecalibacterium</taxon>
    </lineage>
</organism>
<proteinExistence type="predicted"/>
<accession>A0A9D2MGU0</accession>
<feature type="compositionally biased region" description="Basic residues" evidence="1">
    <location>
        <begin position="717"/>
        <end position="729"/>
    </location>
</feature>
<evidence type="ECO:0000259" key="2">
    <source>
        <dbReference type="PROSITE" id="PS51459"/>
    </source>
</evidence>
<dbReference type="EMBL" id="DWXX01000157">
    <property type="protein sequence ID" value="HJB59694.1"/>
    <property type="molecule type" value="Genomic_DNA"/>
</dbReference>
<feature type="compositionally biased region" description="Low complexity" evidence="1">
    <location>
        <begin position="93"/>
        <end position="102"/>
    </location>
</feature>
<feature type="region of interest" description="Disordered" evidence="1">
    <location>
        <begin position="1"/>
        <end position="26"/>
    </location>
</feature>
<dbReference type="InterPro" id="IPR003812">
    <property type="entry name" value="Fido"/>
</dbReference>
<protein>
    <submittedName>
        <fullName evidence="3">DUF4157 domain-containing protein</fullName>
    </submittedName>
</protein>
<dbReference type="PANTHER" id="PTHR48125">
    <property type="entry name" value="LP07818P1"/>
    <property type="match status" value="1"/>
</dbReference>
<comment type="caution">
    <text evidence="3">The sequence shown here is derived from an EMBL/GenBank/DDBJ whole genome shotgun (WGS) entry which is preliminary data.</text>
</comment>
<feature type="region of interest" description="Disordered" evidence="1">
    <location>
        <begin position="568"/>
        <end position="629"/>
    </location>
</feature>
<dbReference type="Gene3D" id="1.10.3290.10">
    <property type="entry name" value="Fido-like domain"/>
    <property type="match status" value="1"/>
</dbReference>
<sequence length="729" mass="78179">MGQHTYQKRFSSADRQPAEVSSPEGLHYSNSALAAMTGADSPSGNNLSDIHDSIMQRFSAPVRESVQAQIPTASEPVIQMKRRGEPASGPKGSESSIISSLESQSGVDLSGVKIHRNSPKPAEIGALAYAQGEQVYLGPGQEAHLGHELTHVVQQKQGMVRSTGTVDGMPVNTSPALEHAADAMQVSSAPAVSAPGPGIVQGVFIDPTGKRHDDRDVKGMKRMLKGSLDSMMQEINDSRMSRSEKKRTLKTLSKARKKVGKRLKAAQKSSQEFSAADEIRAVINDAFSGIKMDSAKDSSDMKLLFADKFGGKKALETYVQAHPLERDTNVGLERTMSTFTLPTKAADGIEDIGEYDPNDAMEELTEARMGNSTSLAAELATTPEAQAKRQKSMQQFNDGATVARQGAAAMKEDADNISFDSLMNLFSSINTQVRGGEKGAGQLRGKKVGVGQLAPPRAAGLSEDAYRTFAMIANQMKLIKANPDKKLAKTQAIHLAAFAYQMTISEHMFADGNGRTCRLFADSILQTFGLPPSTPVKELSHVGGNIGDTFDFNAGADAIMAGVRQSDQTLKANRPAQPATPAPAPQAAPAPAPAAPSQRQWVSARPAPAAPGAQLVNPSPGPGSKTTKDTMLYRSDRIGQMAAAPLVDFDPTTSDPEQLALFARHLYDQIQNPSKEDSEEDISKRKQMFAAVRARQIEDEDRAQQRAAAPPPAPAPAKKKHGWFHRKKK</sequence>
<dbReference type="SUPFAM" id="SSF140931">
    <property type="entry name" value="Fic-like"/>
    <property type="match status" value="1"/>
</dbReference>
<feature type="compositionally biased region" description="Pro residues" evidence="1">
    <location>
        <begin position="578"/>
        <end position="594"/>
    </location>
</feature>
<reference evidence="3" key="1">
    <citation type="journal article" date="2021" name="PeerJ">
        <title>Extensive microbial diversity within the chicken gut microbiome revealed by metagenomics and culture.</title>
        <authorList>
            <person name="Gilroy R."/>
            <person name="Ravi A."/>
            <person name="Getino M."/>
            <person name="Pursley I."/>
            <person name="Horton D.L."/>
            <person name="Alikhan N.F."/>
            <person name="Baker D."/>
            <person name="Gharbi K."/>
            <person name="Hall N."/>
            <person name="Watson M."/>
            <person name="Adriaenssens E.M."/>
            <person name="Foster-Nyarko E."/>
            <person name="Jarju S."/>
            <person name="Secka A."/>
            <person name="Antonio M."/>
            <person name="Oren A."/>
            <person name="Chaudhuri R.R."/>
            <person name="La Ragione R."/>
            <person name="Hildebrand F."/>
            <person name="Pallen M.J."/>
        </authorList>
    </citation>
    <scope>NUCLEOTIDE SEQUENCE</scope>
    <source>
        <strain evidence="3">ChiHjej9B8-13557</strain>
    </source>
</reference>
<dbReference type="PROSITE" id="PS51459">
    <property type="entry name" value="FIDO"/>
    <property type="match status" value="1"/>
</dbReference>
<feature type="compositionally biased region" description="Polar residues" evidence="1">
    <location>
        <begin position="1"/>
        <end position="14"/>
    </location>
</feature>
<dbReference type="Pfam" id="PF02661">
    <property type="entry name" value="Fic"/>
    <property type="match status" value="1"/>
</dbReference>
<feature type="domain" description="Fido" evidence="2">
    <location>
        <begin position="417"/>
        <end position="572"/>
    </location>
</feature>
<evidence type="ECO:0000313" key="4">
    <source>
        <dbReference type="Proteomes" id="UP000824211"/>
    </source>
</evidence>